<keyword evidence="5" id="KW-1185">Reference proteome</keyword>
<evidence type="ECO:0000313" key="5">
    <source>
        <dbReference type="Proteomes" id="UP001493153"/>
    </source>
</evidence>
<dbReference type="InterPro" id="IPR028098">
    <property type="entry name" value="Glyco_trans_4-like_N"/>
</dbReference>
<dbReference type="Pfam" id="PF13439">
    <property type="entry name" value="Glyco_transf_4"/>
    <property type="match status" value="1"/>
</dbReference>
<dbReference type="CDD" id="cd02511">
    <property type="entry name" value="Beta4Glucosyltransferase"/>
    <property type="match status" value="1"/>
</dbReference>
<dbReference type="EMBL" id="CP062176">
    <property type="protein sequence ID" value="WXK38817.1"/>
    <property type="molecule type" value="Genomic_DNA"/>
</dbReference>
<dbReference type="PANTHER" id="PTHR43630:SF2">
    <property type="entry name" value="GLYCOSYLTRANSFERASE"/>
    <property type="match status" value="1"/>
</dbReference>
<dbReference type="Gene3D" id="3.40.50.2000">
    <property type="entry name" value="Glycogen Phosphorylase B"/>
    <property type="match status" value="2"/>
</dbReference>
<dbReference type="SUPFAM" id="SSF53756">
    <property type="entry name" value="UDP-Glycosyltransferase/glycogen phosphorylase"/>
    <property type="match status" value="1"/>
</dbReference>
<dbReference type="InterPro" id="IPR029044">
    <property type="entry name" value="Nucleotide-diphossugar_trans"/>
</dbReference>
<proteinExistence type="inferred from homology"/>
<reference evidence="4 5" key="1">
    <citation type="submission" date="2020-09" db="EMBL/GenBank/DDBJ databases">
        <title>Genome sequences of Mycetohabitans spp.</title>
        <authorList>
            <person name="Carter M.E."/>
            <person name="Carpenter S.C.D."/>
            <person name="Bogdanove A.J."/>
        </authorList>
    </citation>
    <scope>NUCLEOTIDE SEQUENCE [LARGE SCALE GENOMIC DNA]</scope>
    <source>
        <strain evidence="4 5">B12</strain>
    </source>
</reference>
<dbReference type="Pfam" id="PF13692">
    <property type="entry name" value="Glyco_trans_1_4"/>
    <property type="match status" value="1"/>
</dbReference>
<gene>
    <name evidence="4" type="ORF">IHE29_05790</name>
</gene>
<dbReference type="Pfam" id="PF00535">
    <property type="entry name" value="Glycos_transf_2"/>
    <property type="match status" value="1"/>
</dbReference>
<feature type="domain" description="Glycosyltransferase 2-like" evidence="2">
    <location>
        <begin position="42"/>
        <end position="163"/>
    </location>
</feature>
<feature type="domain" description="Glycosyltransferase subfamily 4-like N-terminal" evidence="3">
    <location>
        <begin position="321"/>
        <end position="472"/>
    </location>
</feature>
<dbReference type="CDD" id="cd03801">
    <property type="entry name" value="GT4_PimA-like"/>
    <property type="match status" value="1"/>
</dbReference>
<evidence type="ECO:0000313" key="4">
    <source>
        <dbReference type="EMBL" id="WXK38817.1"/>
    </source>
</evidence>
<evidence type="ECO:0000259" key="3">
    <source>
        <dbReference type="Pfam" id="PF13439"/>
    </source>
</evidence>
<name>A0ABZ2PV40_9BURK</name>
<dbReference type="Proteomes" id="UP001493153">
    <property type="component" value="Chromosome"/>
</dbReference>
<dbReference type="SUPFAM" id="SSF53448">
    <property type="entry name" value="Nucleotide-diphospho-sugar transferases"/>
    <property type="match status" value="1"/>
</dbReference>
<evidence type="ECO:0000259" key="2">
    <source>
        <dbReference type="Pfam" id="PF00535"/>
    </source>
</evidence>
<sequence length="661" mass="72518">MGGRALGQAMVGVRVVAARSINIAGFAVTFPIVMTVHREPLSVIIITLNEAHDIEACLASVHGLADEIIVVDAGSTDATVPICERFGARVVTTDWPGFGPQKNRALALATRPWVLSLDADERVTPQLRKSIEAVLAGRGPSDCTGYAMSRRSQFCGRWVNHSGWSPDWVVRLFRREAVRFSDDAVHERPIVEGPTGRLDGQLLHYSYRSGEEVADKTLAYARAGARMLRARARRISALAPLAHGGFAFVRTFMLRAGFLDGLTGLGIARMNARATFLKYHYARRADPSALGDSGTSSTSDTGGTWQGLRIGLSCQALRHAGGFERYARDIIGAMVARDVRPIVFARKFDKTLPEYRLVDAQTIRVKWLPRALRDVAFSWRLRARRTRSQADIVIACNRVDSADIVVCGGTHPGALHHGRNKPKWNDGWQTALERRTYHNAGVVVAHSRMMAQEIQQYFGIAPDKIRVIYPPVRSDCFAPMAPAQRDAMRAQLGIPDGYAAFVFVANTGKGFELLRAYFEASTEPVCLLVAGRPVASPSPRIRSLGYRKDMQCVFGAADFTIVPAPYEPFGLIGIESILCGTPVLTAGNVGCAEVIRDDAQWRFSHLDADSFAMAVEQALTRWRAGTARLTRPSEHLLYDYDVASHTAHLLALASELAGRRA</sequence>
<dbReference type="InterPro" id="IPR001173">
    <property type="entry name" value="Glyco_trans_2-like"/>
</dbReference>
<comment type="similarity">
    <text evidence="1">Belongs to the glycosyltransferase 2 family. WaaE/KdtX subfamily.</text>
</comment>
<protein>
    <submittedName>
        <fullName evidence="4">Glycosyltransferase</fullName>
    </submittedName>
</protein>
<dbReference type="PANTHER" id="PTHR43630">
    <property type="entry name" value="POLY-BETA-1,6-N-ACETYL-D-GLUCOSAMINE SYNTHASE"/>
    <property type="match status" value="1"/>
</dbReference>
<dbReference type="Gene3D" id="3.90.550.10">
    <property type="entry name" value="Spore Coat Polysaccharide Biosynthesis Protein SpsA, Chain A"/>
    <property type="match status" value="1"/>
</dbReference>
<accession>A0ABZ2PV40</accession>
<organism evidence="4 5">
    <name type="scientific">Mycetohabitans rhizoxinica</name>
    <dbReference type="NCBI Taxonomy" id="412963"/>
    <lineage>
        <taxon>Bacteria</taxon>
        <taxon>Pseudomonadati</taxon>
        <taxon>Pseudomonadota</taxon>
        <taxon>Betaproteobacteria</taxon>
        <taxon>Burkholderiales</taxon>
        <taxon>Burkholderiaceae</taxon>
        <taxon>Mycetohabitans</taxon>
    </lineage>
</organism>
<evidence type="ECO:0000256" key="1">
    <source>
        <dbReference type="ARBA" id="ARBA00038494"/>
    </source>
</evidence>